<dbReference type="AlphaFoldDB" id="A0A2M3ZMY3"/>
<feature type="region of interest" description="Disordered" evidence="1">
    <location>
        <begin position="29"/>
        <end position="69"/>
    </location>
</feature>
<organism evidence="2">
    <name type="scientific">Anopheles braziliensis</name>
    <dbReference type="NCBI Taxonomy" id="58242"/>
    <lineage>
        <taxon>Eukaryota</taxon>
        <taxon>Metazoa</taxon>
        <taxon>Ecdysozoa</taxon>
        <taxon>Arthropoda</taxon>
        <taxon>Hexapoda</taxon>
        <taxon>Insecta</taxon>
        <taxon>Pterygota</taxon>
        <taxon>Neoptera</taxon>
        <taxon>Endopterygota</taxon>
        <taxon>Diptera</taxon>
        <taxon>Nematocera</taxon>
        <taxon>Culicoidea</taxon>
        <taxon>Culicidae</taxon>
        <taxon>Anophelinae</taxon>
        <taxon>Anopheles</taxon>
    </lineage>
</organism>
<sequence length="69" mass="6916">MSAVHAASSAAAAAAAGVANAATAIATTTTTTAHSHCADPSYHTGSSTRSALRERNLLRPNHSLHAVHL</sequence>
<dbReference type="EMBL" id="GGFM01009163">
    <property type="protein sequence ID" value="MBW29914.1"/>
    <property type="molecule type" value="Transcribed_RNA"/>
</dbReference>
<reference evidence="2" key="1">
    <citation type="submission" date="2018-01" db="EMBL/GenBank/DDBJ databases">
        <title>An insight into the sialome of Amazonian anophelines.</title>
        <authorList>
            <person name="Ribeiro J.M."/>
            <person name="Scarpassa V."/>
            <person name="Calvo E."/>
        </authorList>
    </citation>
    <scope>NUCLEOTIDE SEQUENCE</scope>
    <source>
        <tissue evidence="2">Salivary glands</tissue>
    </source>
</reference>
<protein>
    <submittedName>
        <fullName evidence="2">Putative secreted peptide</fullName>
    </submittedName>
</protein>
<accession>A0A2M3ZMY3</accession>
<proteinExistence type="predicted"/>
<evidence type="ECO:0000313" key="2">
    <source>
        <dbReference type="EMBL" id="MBW29914.1"/>
    </source>
</evidence>
<name>A0A2M3ZMY3_9DIPT</name>
<evidence type="ECO:0000256" key="1">
    <source>
        <dbReference type="SAM" id="MobiDB-lite"/>
    </source>
</evidence>